<name>A0A6C0AXQ0_9ZZZZ</name>
<dbReference type="AlphaFoldDB" id="A0A6C0AXQ0"/>
<proteinExistence type="predicted"/>
<organism evidence="1">
    <name type="scientific">viral metagenome</name>
    <dbReference type="NCBI Taxonomy" id="1070528"/>
    <lineage>
        <taxon>unclassified sequences</taxon>
        <taxon>metagenomes</taxon>
        <taxon>organismal metagenomes</taxon>
    </lineage>
</organism>
<dbReference type="EMBL" id="MN738812">
    <property type="protein sequence ID" value="QHS84749.1"/>
    <property type="molecule type" value="Genomic_DNA"/>
</dbReference>
<evidence type="ECO:0000313" key="1">
    <source>
        <dbReference type="EMBL" id="QHS84749.1"/>
    </source>
</evidence>
<protein>
    <submittedName>
        <fullName evidence="1">Uncharacterized protein</fullName>
    </submittedName>
</protein>
<accession>A0A6C0AXQ0</accession>
<sequence length="61" mass="7133">MKKYASFNGCKTRKGPSETATKYKVGTRKLKKHLMVFNDGQKLKIIQQKKYKFIIVIKVKI</sequence>
<reference evidence="1" key="1">
    <citation type="journal article" date="2020" name="Nature">
        <title>Giant virus diversity and host interactions through global metagenomics.</title>
        <authorList>
            <person name="Schulz F."/>
            <person name="Roux S."/>
            <person name="Paez-Espino D."/>
            <person name="Jungbluth S."/>
            <person name="Walsh D.A."/>
            <person name="Denef V.J."/>
            <person name="McMahon K.D."/>
            <person name="Konstantinidis K.T."/>
            <person name="Eloe-Fadrosh E.A."/>
            <person name="Kyrpides N.C."/>
            <person name="Woyke T."/>
        </authorList>
    </citation>
    <scope>NUCLEOTIDE SEQUENCE</scope>
    <source>
        <strain evidence="1">GVMAG-S-ERX556022-25</strain>
    </source>
</reference>